<dbReference type="CDD" id="cd06464">
    <property type="entry name" value="ACD_sHsps-like"/>
    <property type="match status" value="1"/>
</dbReference>
<comment type="caution">
    <text evidence="5">The sequence shown here is derived from an EMBL/GenBank/DDBJ whole genome shotgun (WGS) entry which is preliminary data.</text>
</comment>
<dbReference type="Pfam" id="PF00011">
    <property type="entry name" value="HSP20"/>
    <property type="match status" value="1"/>
</dbReference>
<keyword evidence="5" id="KW-0346">Stress response</keyword>
<feature type="region of interest" description="Disordered" evidence="3">
    <location>
        <begin position="71"/>
        <end position="103"/>
    </location>
</feature>
<proteinExistence type="inferred from homology"/>
<dbReference type="InterPro" id="IPR008978">
    <property type="entry name" value="HSP20-like_chaperone"/>
</dbReference>
<keyword evidence="6" id="KW-1185">Reference proteome</keyword>
<name>A0A2V3J651_9FLOR</name>
<accession>A0A2V3J651</accession>
<feature type="compositionally biased region" description="Basic and acidic residues" evidence="3">
    <location>
        <begin position="83"/>
        <end position="101"/>
    </location>
</feature>
<dbReference type="OrthoDB" id="5511210at2759"/>
<evidence type="ECO:0000259" key="4">
    <source>
        <dbReference type="PROSITE" id="PS01031"/>
    </source>
</evidence>
<dbReference type="PROSITE" id="PS01031">
    <property type="entry name" value="SHSP"/>
    <property type="match status" value="1"/>
</dbReference>
<dbReference type="Proteomes" id="UP000247409">
    <property type="component" value="Unassembled WGS sequence"/>
</dbReference>
<protein>
    <submittedName>
        <fullName evidence="5">Heat shock protein-like</fullName>
    </submittedName>
</protein>
<dbReference type="InterPro" id="IPR002068">
    <property type="entry name" value="A-crystallin/Hsp20_dom"/>
</dbReference>
<evidence type="ECO:0000256" key="2">
    <source>
        <dbReference type="RuleBase" id="RU003616"/>
    </source>
</evidence>
<organism evidence="5 6">
    <name type="scientific">Gracilariopsis chorda</name>
    <dbReference type="NCBI Taxonomy" id="448386"/>
    <lineage>
        <taxon>Eukaryota</taxon>
        <taxon>Rhodophyta</taxon>
        <taxon>Florideophyceae</taxon>
        <taxon>Rhodymeniophycidae</taxon>
        <taxon>Gracilariales</taxon>
        <taxon>Gracilariaceae</taxon>
        <taxon>Gracilariopsis</taxon>
    </lineage>
</organism>
<dbReference type="Gene3D" id="2.60.40.790">
    <property type="match status" value="1"/>
</dbReference>
<dbReference type="SUPFAM" id="SSF49764">
    <property type="entry name" value="HSP20-like chaperones"/>
    <property type="match status" value="1"/>
</dbReference>
<evidence type="ECO:0000256" key="1">
    <source>
        <dbReference type="PROSITE-ProRule" id="PRU00285"/>
    </source>
</evidence>
<gene>
    <name evidence="5" type="ORF">BWQ96_01416</name>
</gene>
<feature type="domain" description="SHSP" evidence="4">
    <location>
        <begin position="25"/>
        <end position="153"/>
    </location>
</feature>
<dbReference type="AlphaFoldDB" id="A0A2V3J651"/>
<dbReference type="STRING" id="448386.A0A2V3J651"/>
<evidence type="ECO:0000256" key="3">
    <source>
        <dbReference type="SAM" id="MobiDB-lite"/>
    </source>
</evidence>
<sequence>MSFDREMRSQRRFADRSENVCLKTNRTIYKAPNYEFQRDNDNINLQVELPGVAKEHIDLEMNSGKLTITARRFKASHSQPPSKESEQATEEKGGRDAHEAELPQPSCVYKLHVKTGTNVDDEGIKAEYNHGILNIVLPMKKVNTARKIALTDI</sequence>
<evidence type="ECO:0000313" key="6">
    <source>
        <dbReference type="Proteomes" id="UP000247409"/>
    </source>
</evidence>
<reference evidence="5 6" key="1">
    <citation type="journal article" date="2018" name="Mol. Biol. Evol.">
        <title>Analysis of the draft genome of the red seaweed Gracilariopsis chorda provides insights into genome size evolution in Rhodophyta.</title>
        <authorList>
            <person name="Lee J."/>
            <person name="Yang E.C."/>
            <person name="Graf L."/>
            <person name="Yang J.H."/>
            <person name="Qiu H."/>
            <person name="Zel Zion U."/>
            <person name="Chan C.X."/>
            <person name="Stephens T.G."/>
            <person name="Weber A.P.M."/>
            <person name="Boo G.H."/>
            <person name="Boo S.M."/>
            <person name="Kim K.M."/>
            <person name="Shin Y."/>
            <person name="Jung M."/>
            <person name="Lee S.J."/>
            <person name="Yim H.S."/>
            <person name="Lee J.H."/>
            <person name="Bhattacharya D."/>
            <person name="Yoon H.S."/>
        </authorList>
    </citation>
    <scope>NUCLEOTIDE SEQUENCE [LARGE SCALE GENOMIC DNA]</scope>
    <source>
        <strain evidence="5 6">SKKU-2015</strain>
        <tissue evidence="5">Whole body</tissue>
    </source>
</reference>
<dbReference type="EMBL" id="NBIV01000011">
    <property type="protein sequence ID" value="PXF48860.1"/>
    <property type="molecule type" value="Genomic_DNA"/>
</dbReference>
<comment type="similarity">
    <text evidence="1 2">Belongs to the small heat shock protein (HSP20) family.</text>
</comment>
<evidence type="ECO:0000313" key="5">
    <source>
        <dbReference type="EMBL" id="PXF48860.1"/>
    </source>
</evidence>